<gene>
    <name evidence="3" type="ORF">VNI00_009317</name>
</gene>
<evidence type="ECO:0000313" key="4">
    <source>
        <dbReference type="Proteomes" id="UP001383192"/>
    </source>
</evidence>
<dbReference type="Pfam" id="PF08588">
    <property type="entry name" value="Duc1"/>
    <property type="match status" value="1"/>
</dbReference>
<keyword evidence="4" id="KW-1185">Reference proteome</keyword>
<reference evidence="3 4" key="1">
    <citation type="submission" date="2024-01" db="EMBL/GenBank/DDBJ databases">
        <title>A draft genome for a cacao thread blight-causing isolate of Paramarasmius palmivorus.</title>
        <authorList>
            <person name="Baruah I.K."/>
            <person name="Bukari Y."/>
            <person name="Amoako-Attah I."/>
            <person name="Meinhardt L.W."/>
            <person name="Bailey B.A."/>
            <person name="Cohen S.P."/>
        </authorList>
    </citation>
    <scope>NUCLEOTIDE SEQUENCE [LARGE SCALE GENOMIC DNA]</scope>
    <source>
        <strain evidence="3 4">GH-12</strain>
    </source>
</reference>
<organism evidence="3 4">
    <name type="scientific">Paramarasmius palmivorus</name>
    <dbReference type="NCBI Taxonomy" id="297713"/>
    <lineage>
        <taxon>Eukaryota</taxon>
        <taxon>Fungi</taxon>
        <taxon>Dikarya</taxon>
        <taxon>Basidiomycota</taxon>
        <taxon>Agaricomycotina</taxon>
        <taxon>Agaricomycetes</taxon>
        <taxon>Agaricomycetidae</taxon>
        <taxon>Agaricales</taxon>
        <taxon>Marasmiineae</taxon>
        <taxon>Marasmiaceae</taxon>
        <taxon>Paramarasmius</taxon>
    </lineage>
</organism>
<feature type="compositionally biased region" description="Basic residues" evidence="1">
    <location>
        <begin position="218"/>
        <end position="227"/>
    </location>
</feature>
<evidence type="ECO:0000259" key="2">
    <source>
        <dbReference type="Pfam" id="PF08588"/>
    </source>
</evidence>
<evidence type="ECO:0000256" key="1">
    <source>
        <dbReference type="SAM" id="MobiDB-lite"/>
    </source>
</evidence>
<comment type="caution">
    <text evidence="3">The sequence shown here is derived from an EMBL/GenBank/DDBJ whole genome shotgun (WGS) entry which is preliminary data.</text>
</comment>
<dbReference type="PANTHER" id="PTHR34826:SF2">
    <property type="entry name" value="UPF0590 PROTEIN C409.17C"/>
    <property type="match status" value="1"/>
</dbReference>
<accession>A0AAW0CSM2</accession>
<feature type="region of interest" description="Disordered" evidence="1">
    <location>
        <begin position="144"/>
        <end position="173"/>
    </location>
</feature>
<dbReference type="Proteomes" id="UP001383192">
    <property type="component" value="Unassembled WGS sequence"/>
</dbReference>
<sequence>MPPCLRVSVGPSLEKLQPITELVNSNKPARISSDLFEGEIVVNIKGFANDKGEVTSSEYFDRADRQGISWSFQVQGHFLKPYSSDDILFGNTFDRPLQLPWGSGAALKFMHFIDPTLEHDLTSSTKPWALSPLITTMPHFAHTRLGGAATDSPASSSSSLDLQTTPPKFPPSHSLSDNTTFLHLASSPLSSASSSSSSLSSTSSEMSTKSSSSFKARLSGKKTKKQGHCQSYDFRTANERRSHFSSAENRSKIRFGPQDVVTTDFCYGFLEFSPTISLRIPGGISFDLMKYWDGQPVRFVCCERKNPDAEGDSDDDVPWGRIFWCVVIELCES</sequence>
<dbReference type="PANTHER" id="PTHR34826">
    <property type="entry name" value="UPF0590 PROTEIN C409.17C"/>
    <property type="match status" value="1"/>
</dbReference>
<feature type="domain" description="Domain of unknown function at the cortex 1" evidence="2">
    <location>
        <begin position="5"/>
        <end position="330"/>
    </location>
</feature>
<evidence type="ECO:0000313" key="3">
    <source>
        <dbReference type="EMBL" id="KAK7041451.1"/>
    </source>
</evidence>
<dbReference type="InterPro" id="IPR013897">
    <property type="entry name" value="Duc1"/>
</dbReference>
<feature type="region of interest" description="Disordered" evidence="1">
    <location>
        <begin position="190"/>
        <end position="232"/>
    </location>
</feature>
<protein>
    <recommendedName>
        <fullName evidence="2">Domain of unknown function at the cortex 1 domain-containing protein</fullName>
    </recommendedName>
</protein>
<name>A0AAW0CSM2_9AGAR</name>
<dbReference type="EMBL" id="JAYKXP010000034">
    <property type="protein sequence ID" value="KAK7041451.1"/>
    <property type="molecule type" value="Genomic_DNA"/>
</dbReference>
<feature type="compositionally biased region" description="Low complexity" evidence="1">
    <location>
        <begin position="190"/>
        <end position="213"/>
    </location>
</feature>
<feature type="compositionally biased region" description="Low complexity" evidence="1">
    <location>
        <begin position="148"/>
        <end position="166"/>
    </location>
</feature>
<proteinExistence type="predicted"/>
<dbReference type="AlphaFoldDB" id="A0AAW0CSM2"/>